<reference evidence="1 2" key="1">
    <citation type="submission" date="2019-10" db="EMBL/GenBank/DDBJ databases">
        <title>Comparative genomics of sulfur disproportionating microorganisms.</title>
        <authorList>
            <person name="Ward L.M."/>
            <person name="Bertran E."/>
            <person name="Johnston D."/>
        </authorList>
    </citation>
    <scope>NUCLEOTIDE SEQUENCE [LARGE SCALE GENOMIC DNA]</scope>
    <source>
        <strain evidence="1 2">DSM 14055</strain>
    </source>
</reference>
<evidence type="ECO:0000313" key="1">
    <source>
        <dbReference type="EMBL" id="MQL52204.1"/>
    </source>
</evidence>
<dbReference type="OrthoDB" id="1682134at2"/>
<dbReference type="Pfam" id="PF11068">
    <property type="entry name" value="YlqD"/>
    <property type="match status" value="1"/>
</dbReference>
<evidence type="ECO:0000313" key="2">
    <source>
        <dbReference type="Proteomes" id="UP000441717"/>
    </source>
</evidence>
<accession>A0A6N7IQA3</accession>
<dbReference type="RefSeq" id="WP_152946118.1">
    <property type="nucleotide sequence ID" value="NZ_WHYR01000017.1"/>
</dbReference>
<dbReference type="AlphaFoldDB" id="A0A6N7IQA3"/>
<keyword evidence="2" id="KW-1185">Reference proteome</keyword>
<protein>
    <recommendedName>
        <fullName evidence="3">YlqD protein</fullName>
    </recommendedName>
</protein>
<gene>
    <name evidence="1" type="ORF">GFC01_07945</name>
</gene>
<proteinExistence type="predicted"/>
<evidence type="ECO:0008006" key="3">
    <source>
        <dbReference type="Google" id="ProtNLM"/>
    </source>
</evidence>
<name>A0A6N7IQA3_9FIRM</name>
<dbReference type="Proteomes" id="UP000441717">
    <property type="component" value="Unassembled WGS sequence"/>
</dbReference>
<dbReference type="EMBL" id="WHYR01000017">
    <property type="protein sequence ID" value="MQL52204.1"/>
    <property type="molecule type" value="Genomic_DNA"/>
</dbReference>
<dbReference type="InterPro" id="IPR021297">
    <property type="entry name" value="YlqD"/>
</dbReference>
<comment type="caution">
    <text evidence="1">The sequence shown here is derived from an EMBL/GenBank/DDBJ whole genome shotgun (WGS) entry which is preliminary data.</text>
</comment>
<dbReference type="Gene3D" id="6.10.140.1110">
    <property type="match status" value="1"/>
</dbReference>
<sequence>MEQITITRPVVIKVRVTENYKRQLAGEIQEAIARLDVQMQHLEFQARRLTAEMERKDPRSVPAVRQKIEEERSGRLETRQKLLDKLKEITRLTPGEEIIHGRVESIVDIKRGDHWQQIMDVEIVLEDWVVKEIRWGGRNVPREG</sequence>
<organism evidence="1 2">
    <name type="scientific">Desulfofundulus thermobenzoicus</name>
    <dbReference type="NCBI Taxonomy" id="29376"/>
    <lineage>
        <taxon>Bacteria</taxon>
        <taxon>Bacillati</taxon>
        <taxon>Bacillota</taxon>
        <taxon>Clostridia</taxon>
        <taxon>Eubacteriales</taxon>
        <taxon>Peptococcaceae</taxon>
        <taxon>Desulfofundulus</taxon>
    </lineage>
</organism>